<sequence>MSDFTSDPDVVLARLTLLENLADQLDTSWSTLIDVRDQQNGAWSSFPPAMTYAAQLVGSTENLMQRLSAAREQVRGLGEALRASVDSLDHVDEDVATRMDALTARLSAEPEQVPLLSETMRTITASLASITSFGTSSTLPAP</sequence>
<name>A0A5C5BFY8_9MICO</name>
<evidence type="ECO:0000313" key="1">
    <source>
        <dbReference type="EMBL" id="TNU76283.1"/>
    </source>
</evidence>
<evidence type="ECO:0000313" key="2">
    <source>
        <dbReference type="Proteomes" id="UP000313849"/>
    </source>
</evidence>
<protein>
    <recommendedName>
        <fullName evidence="3">WXG100 family type VII secretion target</fullName>
    </recommendedName>
</protein>
<comment type="caution">
    <text evidence="1">The sequence shown here is derived from an EMBL/GenBank/DDBJ whole genome shotgun (WGS) entry which is preliminary data.</text>
</comment>
<dbReference type="RefSeq" id="WP_139986244.1">
    <property type="nucleotide sequence ID" value="NZ_DAMDJA010000095.1"/>
</dbReference>
<keyword evidence="2" id="KW-1185">Reference proteome</keyword>
<accession>A0A5C5BFY8</accession>
<proteinExistence type="predicted"/>
<reference evidence="1 2" key="1">
    <citation type="submission" date="2019-06" db="EMBL/GenBank/DDBJ databases">
        <title>Draft genome sequence of Miniimonas arenae KCTC 19750T isolated from sea sand.</title>
        <authorList>
            <person name="Park S.-J."/>
        </authorList>
    </citation>
    <scope>NUCLEOTIDE SEQUENCE [LARGE SCALE GENOMIC DNA]</scope>
    <source>
        <strain evidence="1 2">KCTC 19750</strain>
    </source>
</reference>
<gene>
    <name evidence="1" type="ORF">FH969_04135</name>
</gene>
<evidence type="ECO:0008006" key="3">
    <source>
        <dbReference type="Google" id="ProtNLM"/>
    </source>
</evidence>
<dbReference type="EMBL" id="VENP01000009">
    <property type="protein sequence ID" value="TNU76283.1"/>
    <property type="molecule type" value="Genomic_DNA"/>
</dbReference>
<dbReference type="AlphaFoldDB" id="A0A5C5BFY8"/>
<organism evidence="1 2">
    <name type="scientific">Miniimonas arenae</name>
    <dbReference type="NCBI Taxonomy" id="676201"/>
    <lineage>
        <taxon>Bacteria</taxon>
        <taxon>Bacillati</taxon>
        <taxon>Actinomycetota</taxon>
        <taxon>Actinomycetes</taxon>
        <taxon>Micrococcales</taxon>
        <taxon>Beutenbergiaceae</taxon>
        <taxon>Miniimonas</taxon>
    </lineage>
</organism>
<dbReference type="Proteomes" id="UP000313849">
    <property type="component" value="Unassembled WGS sequence"/>
</dbReference>